<dbReference type="SUPFAM" id="SSF47336">
    <property type="entry name" value="ACP-like"/>
    <property type="match status" value="1"/>
</dbReference>
<dbReference type="InterPro" id="IPR036736">
    <property type="entry name" value="ACP-like_sf"/>
</dbReference>
<protein>
    <submittedName>
        <fullName evidence="5">Amino acid adenylation domain-containing protein</fullName>
    </submittedName>
</protein>
<evidence type="ECO:0000256" key="2">
    <source>
        <dbReference type="ARBA" id="ARBA00022450"/>
    </source>
</evidence>
<dbReference type="InterPro" id="IPR020845">
    <property type="entry name" value="AMP-binding_CS"/>
</dbReference>
<dbReference type="InterPro" id="IPR006162">
    <property type="entry name" value="Ppantetheine_attach_site"/>
</dbReference>
<proteinExistence type="predicted"/>
<keyword evidence="6" id="KW-1185">Reference proteome</keyword>
<dbReference type="PROSITE" id="PS00012">
    <property type="entry name" value="PHOSPHOPANTETHEINE"/>
    <property type="match status" value="1"/>
</dbReference>
<dbReference type="SUPFAM" id="SSF52777">
    <property type="entry name" value="CoA-dependent acyltransferases"/>
    <property type="match status" value="3"/>
</dbReference>
<dbReference type="Pfam" id="PF13193">
    <property type="entry name" value="AMP-binding_C"/>
    <property type="match status" value="1"/>
</dbReference>
<dbReference type="Gene3D" id="1.10.1200.10">
    <property type="entry name" value="ACP-like"/>
    <property type="match status" value="1"/>
</dbReference>
<accession>A0ABU9LB57</accession>
<keyword evidence="2" id="KW-0596">Phosphopantetheine</keyword>
<dbReference type="Proteomes" id="UP001486626">
    <property type="component" value="Unassembled WGS sequence"/>
</dbReference>
<dbReference type="InterPro" id="IPR000873">
    <property type="entry name" value="AMP-dep_synth/lig_dom"/>
</dbReference>
<dbReference type="InterPro" id="IPR025110">
    <property type="entry name" value="AMP-bd_C"/>
</dbReference>
<dbReference type="Gene3D" id="2.30.38.10">
    <property type="entry name" value="Luciferase, Domain 3"/>
    <property type="match status" value="1"/>
</dbReference>
<dbReference type="PROSITE" id="PS50075">
    <property type="entry name" value="CARRIER"/>
    <property type="match status" value="1"/>
</dbReference>
<evidence type="ECO:0000313" key="6">
    <source>
        <dbReference type="Proteomes" id="UP001486626"/>
    </source>
</evidence>
<dbReference type="Gene3D" id="3.40.50.12780">
    <property type="entry name" value="N-terminal domain of ligase-like"/>
    <property type="match status" value="1"/>
</dbReference>
<dbReference type="CDD" id="cd19531">
    <property type="entry name" value="LCL_NRPS-like"/>
    <property type="match status" value="1"/>
</dbReference>
<dbReference type="Gene3D" id="3.30.559.30">
    <property type="entry name" value="Nonribosomal peptide synthetase, condensation domain"/>
    <property type="match status" value="2"/>
</dbReference>
<evidence type="ECO:0000259" key="4">
    <source>
        <dbReference type="PROSITE" id="PS50075"/>
    </source>
</evidence>
<dbReference type="Pfam" id="PF00550">
    <property type="entry name" value="PP-binding"/>
    <property type="match status" value="1"/>
</dbReference>
<feature type="non-terminal residue" evidence="5">
    <location>
        <position position="1420"/>
    </location>
</feature>
<dbReference type="InterPro" id="IPR023213">
    <property type="entry name" value="CAT-like_dom_sf"/>
</dbReference>
<dbReference type="Pfam" id="PF00668">
    <property type="entry name" value="Condensation"/>
    <property type="match status" value="2"/>
</dbReference>
<evidence type="ECO:0000256" key="3">
    <source>
        <dbReference type="ARBA" id="ARBA00022553"/>
    </source>
</evidence>
<comment type="cofactor">
    <cofactor evidence="1">
        <name>pantetheine 4'-phosphate</name>
        <dbReference type="ChEBI" id="CHEBI:47942"/>
    </cofactor>
</comment>
<dbReference type="PROSITE" id="PS00455">
    <property type="entry name" value="AMP_BINDING"/>
    <property type="match status" value="1"/>
</dbReference>
<dbReference type="InterPro" id="IPR009081">
    <property type="entry name" value="PP-bd_ACP"/>
</dbReference>
<comment type="caution">
    <text evidence="5">The sequence shown here is derived from an EMBL/GenBank/DDBJ whole genome shotgun (WGS) entry which is preliminary data.</text>
</comment>
<dbReference type="Pfam" id="PF00501">
    <property type="entry name" value="AMP-binding"/>
    <property type="match status" value="2"/>
</dbReference>
<dbReference type="Gene3D" id="3.40.50.980">
    <property type="match status" value="2"/>
</dbReference>
<dbReference type="RefSeq" id="WP_342073461.1">
    <property type="nucleotide sequence ID" value="NZ_JAQJCQ010000008.1"/>
</dbReference>
<reference evidence="5 6" key="1">
    <citation type="journal article" date="2024" name="FEMS Microbiol. Lett.">
        <title>Xanthomonas protegens sp. nov., a novel rice seed-associated bacterium, provides in vivo protection against X. oryzae pv. oryzae, the bacterial leaf blight pathogen.</title>
        <authorList>
            <person name="Rana R."/>
            <person name="Sharma A."/>
            <person name="Madhavan V.N."/>
            <person name="Korpole S."/>
            <person name="Sonti R.V."/>
            <person name="Patel H.K."/>
            <person name="Patil P.B."/>
        </authorList>
    </citation>
    <scope>NUCLEOTIDE SEQUENCE [LARGE SCALE GENOMIC DNA]</scope>
    <source>
        <strain evidence="5 6">PPL118</strain>
    </source>
</reference>
<dbReference type="InterPro" id="IPR001242">
    <property type="entry name" value="Condensation_dom"/>
</dbReference>
<dbReference type="Gene3D" id="3.30.559.10">
    <property type="entry name" value="Chloramphenicol acetyltransferase-like domain"/>
    <property type="match status" value="1"/>
</dbReference>
<dbReference type="PANTHER" id="PTHR45527:SF1">
    <property type="entry name" value="FATTY ACID SYNTHASE"/>
    <property type="match status" value="1"/>
</dbReference>
<dbReference type="InterPro" id="IPR045851">
    <property type="entry name" value="AMP-bd_C_sf"/>
</dbReference>
<gene>
    <name evidence="5" type="ORF">PIQ37_10725</name>
</gene>
<name>A0ABU9LB57_9XANT</name>
<evidence type="ECO:0000313" key="5">
    <source>
        <dbReference type="EMBL" id="MEL4891902.1"/>
    </source>
</evidence>
<dbReference type="EMBL" id="JAQJCQ010000008">
    <property type="protein sequence ID" value="MEL4891902.1"/>
    <property type="molecule type" value="Genomic_DNA"/>
</dbReference>
<sequence length="1420" mass="154250">MDASIRTGSDADTPSVNPAIGNDFDRHVAYWRDALAGAPAMLELSTDRPRTGREGAATASIGVAIDPELTTLLGALAVRRGTTLQAALLAAWAATLARLSSQDDIVIGVPTDGGAPAGSIGDVLPLRVDLSGQPSVAELLVRVDRRLRDAFAHALPSFEGIVASTPSLAGALSAPVFQSVLALRQADAPAQAKSVGVDLALDLRQSVDRIDGELHYAIALFEAESIGRYLGHWRRMLLAMALDETQTVSRLLILGEPERRLVLETWNATAIEYPRDACMHELFEAQVARSPQAVALVAGDRTLSYAQLNERANRLAHHLRTLGLGPDERVGICVQRNAEMLVALLASLKSGAAYVPLDPAYPADRLGYMLDDAIPRVVLTDAVGGPVLTQALALAEQAQSLTVLDLQADAAAWANASGENPSAQAVGLNSRHLAYLIYTSGSTGRPKGVAIEHRNGVNFICWALQEFSADTLRNCLFSTSINFDLSIYEYGVPLSCGGCVTLVDNALALLNAALPVTLINTVPSVMMELTRAEAIPPTVRVVNVAGEPLKRALAERIIATPQVEQLCNLYGPSETTTYSTWTRMDRSTGFLADVGRPIGNTQVYILDEAGAPAPLGVAGEIFIGGHGVARGYLGKAELTADRFVDDPFSAEPGARMYKTGDLGRWSNDGTITLLGRNDFQVKIRGFRIELGEIEARLGECTGVREAVVVARDDDNGGKRLVAYCLADEVLDIAAIREHVAGALPDYMMPSAFVRLETWPLTANGKLDRKALPAPDEAAYTHRAYAPPQGEIETTLASIWSDLLRLEKVGRNDDFFELGGHSLLAVQLVSRVRKALDVELTFRDVFEASELRELGERLPRIAASSLSPIEPVARRPFMPMPQIVRGFWVMTQLGQATSAHHIGGAYRLAGDLDRPALERSWRVIVARHEILRTRFVQIDGEPMLVVGDSAPFELRFQDIRGAEDAAARCETLYSALYAEPFDLGRDVPLRAQVLQLDEHAFELQWVTHHIVSDGWSIGVMLKELSEFYAAETGQAQASLPALPVQYIDYAFWKGEHLPATELDRQIGYWRDTLAGAPPLLELPTDRPRAPQQDFAGAAIDLHLDEALTARLKALSRRHGVTLYMTILASWAAVFSRLSGQSEVVIGSPMASRNREEIEPLIGFFINTFALRIDLAGNPSTGELLARTRQRLLDAQAHGDVLLDRVIEALKPPRNSAYNQMFQVMLAWQSQDEGELALQGVDVVRAPKAMKTAQLDLLMDLREKDGRISGFLNYMTALFDRETIERFVGYWQRLLTAMADDDTGPVSALPLLGDAERVQVLQQWNATAQPYPRDSCIGALFAAQAAAQPDAVALVWGERQVSYATLDRRANQIAHWLGARGIGRGARVALSLSRGVAMVETLLGVLKAGAAYVPMAPDLPWA</sequence>
<dbReference type="InterPro" id="IPR010071">
    <property type="entry name" value="AA_adenyl_dom"/>
</dbReference>
<organism evidence="5 6">
    <name type="scientific">Xanthomonas protegens</name>
    <dbReference type="NCBI Taxonomy" id="3380705"/>
    <lineage>
        <taxon>Bacteria</taxon>
        <taxon>Pseudomonadati</taxon>
        <taxon>Pseudomonadota</taxon>
        <taxon>Gammaproteobacteria</taxon>
        <taxon>Lysobacterales</taxon>
        <taxon>Lysobacteraceae</taxon>
        <taxon>Xanthomonas</taxon>
    </lineage>
</organism>
<dbReference type="SUPFAM" id="SSF56801">
    <property type="entry name" value="Acetyl-CoA synthetase-like"/>
    <property type="match status" value="2"/>
</dbReference>
<feature type="domain" description="Carrier" evidence="4">
    <location>
        <begin position="786"/>
        <end position="861"/>
    </location>
</feature>
<keyword evidence="3" id="KW-0597">Phosphoprotein</keyword>
<dbReference type="Gene3D" id="3.30.300.30">
    <property type="match status" value="1"/>
</dbReference>
<dbReference type="InterPro" id="IPR042099">
    <property type="entry name" value="ANL_N_sf"/>
</dbReference>
<evidence type="ECO:0000256" key="1">
    <source>
        <dbReference type="ARBA" id="ARBA00001957"/>
    </source>
</evidence>
<dbReference type="NCBIfam" id="TIGR01733">
    <property type="entry name" value="AA-adenyl-dom"/>
    <property type="match status" value="1"/>
</dbReference>
<dbReference type="PANTHER" id="PTHR45527">
    <property type="entry name" value="NONRIBOSOMAL PEPTIDE SYNTHETASE"/>
    <property type="match status" value="1"/>
</dbReference>